<reference evidence="3" key="2">
    <citation type="submission" date="2013-07" db="EMBL/GenBank/DDBJ databases">
        <authorList>
            <consortium name="The Broad Institute Genome Sequencing Platform"/>
            <person name="Cuomo C."/>
            <person name="Litvintseva A."/>
            <person name="Chen Y."/>
            <person name="Heitman J."/>
            <person name="Sun S."/>
            <person name="Springer D."/>
            <person name="Dromer F."/>
            <person name="Young S.K."/>
            <person name="Zeng Q."/>
            <person name="Gargeya S."/>
            <person name="Fitzgerald M."/>
            <person name="Abouelleil A."/>
            <person name="Alvarado L."/>
            <person name="Berlin A.M."/>
            <person name="Chapman S.B."/>
            <person name="Dewar J."/>
            <person name="Goldberg J."/>
            <person name="Griggs A."/>
            <person name="Gujja S."/>
            <person name="Hansen M."/>
            <person name="Howarth C."/>
            <person name="Imamovic A."/>
            <person name="Larimer J."/>
            <person name="McCowan C."/>
            <person name="Murphy C."/>
            <person name="Pearson M."/>
            <person name="Priest M."/>
            <person name="Roberts A."/>
            <person name="Saif S."/>
            <person name="Shea T."/>
            <person name="Sykes S."/>
            <person name="Wortman J."/>
            <person name="Nusbaum C."/>
            <person name="Birren B."/>
        </authorList>
    </citation>
    <scope>NUCLEOTIDE SEQUENCE</scope>
    <source>
        <strain evidence="3">CBS 10117</strain>
    </source>
</reference>
<proteinExistence type="predicted"/>
<evidence type="ECO:0000313" key="2">
    <source>
        <dbReference type="EMBL" id="OBR88724.1"/>
    </source>
</evidence>
<evidence type="ECO:0000313" key="4">
    <source>
        <dbReference type="Proteomes" id="UP000078595"/>
    </source>
</evidence>
<name>A0A1A6AF97_9TREE</name>
<gene>
    <name evidence="2" type="ORF">I303_00541</name>
    <name evidence="3" type="ORF">I303_100540</name>
</gene>
<feature type="compositionally biased region" description="Polar residues" evidence="1">
    <location>
        <begin position="1"/>
        <end position="12"/>
    </location>
</feature>
<feature type="compositionally biased region" description="Low complexity" evidence="1">
    <location>
        <begin position="114"/>
        <end position="126"/>
    </location>
</feature>
<accession>A0A1A6AF97</accession>
<dbReference type="VEuPathDB" id="FungiDB:I303_00541"/>
<dbReference type="GeneID" id="28964240"/>
<dbReference type="EMBL" id="CP144530">
    <property type="protein sequence ID" value="WWC58005.1"/>
    <property type="molecule type" value="Genomic_DNA"/>
</dbReference>
<feature type="region of interest" description="Disordered" evidence="1">
    <location>
        <begin position="104"/>
        <end position="126"/>
    </location>
</feature>
<sequence>MSRQPSNPTDLHSQWEDFKQGKSSKPPGTLTVGFGTYRSRKGGVLRMIVNSGDGVTLQEFHDGSVAGRCSQFVHCGEMQQEAFSREDPLVNWNKKMIVSKGDSKPAVYTRNSSTGEATTAGGNTGDGTAIWEEYTVENANRTASNNEPTFVSQTRDFLSEVQNLHFNDHEEVGIGHHLGDLVRALHEEECPMWGSSQGKDTPEPTVVSCSFTMAPPA</sequence>
<dbReference type="EMBL" id="KI894027">
    <property type="protein sequence ID" value="OBR88724.1"/>
    <property type="molecule type" value="Genomic_DNA"/>
</dbReference>
<evidence type="ECO:0000313" key="3">
    <source>
        <dbReference type="EMBL" id="WWC58005.1"/>
    </source>
</evidence>
<dbReference type="RefSeq" id="XP_018266566.1">
    <property type="nucleotide sequence ID" value="XM_018403912.1"/>
</dbReference>
<organism evidence="2">
    <name type="scientific">Kwoniella dejecticola CBS 10117</name>
    <dbReference type="NCBI Taxonomy" id="1296121"/>
    <lineage>
        <taxon>Eukaryota</taxon>
        <taxon>Fungi</taxon>
        <taxon>Dikarya</taxon>
        <taxon>Basidiomycota</taxon>
        <taxon>Agaricomycotina</taxon>
        <taxon>Tremellomycetes</taxon>
        <taxon>Tremellales</taxon>
        <taxon>Cryptococcaceae</taxon>
        <taxon>Kwoniella</taxon>
    </lineage>
</organism>
<reference evidence="2" key="1">
    <citation type="submission" date="2013-07" db="EMBL/GenBank/DDBJ databases">
        <title>The Genome Sequence of Cryptococcus dejecticola CBS10117.</title>
        <authorList>
            <consortium name="The Broad Institute Genome Sequencing Platform"/>
            <person name="Cuomo C."/>
            <person name="Litvintseva A."/>
            <person name="Chen Y."/>
            <person name="Heitman J."/>
            <person name="Sun S."/>
            <person name="Springer D."/>
            <person name="Dromer F."/>
            <person name="Young S.K."/>
            <person name="Zeng Q."/>
            <person name="Gargeya S."/>
            <person name="Fitzgerald M."/>
            <person name="Abouelleil A."/>
            <person name="Alvarado L."/>
            <person name="Berlin A.M."/>
            <person name="Chapman S.B."/>
            <person name="Dewar J."/>
            <person name="Goldberg J."/>
            <person name="Griggs A."/>
            <person name="Gujja S."/>
            <person name="Hansen M."/>
            <person name="Howarth C."/>
            <person name="Imamovic A."/>
            <person name="Larimer J."/>
            <person name="McCowan C."/>
            <person name="Murphy C."/>
            <person name="Pearson M."/>
            <person name="Priest M."/>
            <person name="Roberts A."/>
            <person name="Saif S."/>
            <person name="Shea T."/>
            <person name="Sykes S."/>
            <person name="Wortman J."/>
            <person name="Nusbaum C."/>
            <person name="Birren B."/>
        </authorList>
    </citation>
    <scope>NUCLEOTIDE SEQUENCE [LARGE SCALE GENOMIC DNA]</scope>
    <source>
        <strain evidence="2">CBS 10117</strain>
    </source>
</reference>
<dbReference type="AlphaFoldDB" id="A0A1A6AF97"/>
<reference evidence="3" key="3">
    <citation type="submission" date="2024-02" db="EMBL/GenBank/DDBJ databases">
        <title>Comparative genomics of Cryptococcus and Kwoniella reveals pathogenesis evolution and contrasting modes of karyotype evolution via chromosome fusion or intercentromeric recombination.</title>
        <authorList>
            <person name="Coelho M.A."/>
            <person name="David-Palma M."/>
            <person name="Shea T."/>
            <person name="Bowers K."/>
            <person name="McGinley-Smith S."/>
            <person name="Mohammad A.W."/>
            <person name="Gnirke A."/>
            <person name="Yurkov A.M."/>
            <person name="Nowrousian M."/>
            <person name="Sun S."/>
            <person name="Cuomo C.A."/>
            <person name="Heitman J."/>
        </authorList>
    </citation>
    <scope>NUCLEOTIDE SEQUENCE</scope>
    <source>
        <strain evidence="3">CBS 10117</strain>
    </source>
</reference>
<protein>
    <submittedName>
        <fullName evidence="2">Uncharacterized protein</fullName>
    </submittedName>
</protein>
<dbReference type="KEGG" id="kdj:28964240"/>
<keyword evidence="4" id="KW-1185">Reference proteome</keyword>
<evidence type="ECO:0000256" key="1">
    <source>
        <dbReference type="SAM" id="MobiDB-lite"/>
    </source>
</evidence>
<feature type="region of interest" description="Disordered" evidence="1">
    <location>
        <begin position="1"/>
        <end position="35"/>
    </location>
</feature>
<dbReference type="Proteomes" id="UP000078595">
    <property type="component" value="Chromosome 1"/>
</dbReference>